<dbReference type="HAMAP" id="MF_00436">
    <property type="entry name" value="Hfq"/>
    <property type="match status" value="1"/>
</dbReference>
<comment type="function">
    <text evidence="3">RNA chaperone that binds small regulatory RNA (sRNAs) and mRNAs to facilitate mRNA translational regulation in response to envelope stress, environmental stress and changes in metabolite concentrations. Also binds with high specificity to tRNAs.</text>
</comment>
<dbReference type="EMBL" id="LGTE01000002">
    <property type="protein sequence ID" value="KNZ70839.1"/>
    <property type="molecule type" value="Genomic_DNA"/>
</dbReference>
<dbReference type="NCBIfam" id="TIGR02383">
    <property type="entry name" value="Hfq"/>
    <property type="match status" value="1"/>
</dbReference>
<evidence type="ECO:0000256" key="3">
    <source>
        <dbReference type="HAMAP-Rule" id="MF_00436"/>
    </source>
</evidence>
<dbReference type="AlphaFoldDB" id="A0A0L6W6W1"/>
<dbReference type="GO" id="GO:0045974">
    <property type="term" value="P:regulation of translation, ncRNA-mediated"/>
    <property type="evidence" value="ECO:0007669"/>
    <property type="project" value="TreeGrafter"/>
</dbReference>
<keyword evidence="2 3" id="KW-0346">Stress response</keyword>
<dbReference type="PANTHER" id="PTHR34772:SF1">
    <property type="entry name" value="RNA-BINDING PROTEIN HFQ"/>
    <property type="match status" value="1"/>
</dbReference>
<comment type="caution">
    <text evidence="5">The sequence shown here is derived from an EMBL/GenBank/DDBJ whole genome shotgun (WGS) entry which is preliminary data.</text>
</comment>
<dbReference type="CDD" id="cd01716">
    <property type="entry name" value="Hfq"/>
    <property type="match status" value="1"/>
</dbReference>
<organism evidence="5 6">
    <name type="scientific">Thermincola ferriacetica</name>
    <dbReference type="NCBI Taxonomy" id="281456"/>
    <lineage>
        <taxon>Bacteria</taxon>
        <taxon>Bacillati</taxon>
        <taxon>Bacillota</taxon>
        <taxon>Clostridia</taxon>
        <taxon>Eubacteriales</taxon>
        <taxon>Thermincolaceae</taxon>
        <taxon>Thermincola</taxon>
    </lineage>
</organism>
<dbReference type="RefSeq" id="WP_052216736.1">
    <property type="nucleotide sequence ID" value="NZ_LGTE01000002.1"/>
</dbReference>
<dbReference type="GO" id="GO:0003723">
    <property type="term" value="F:RNA binding"/>
    <property type="evidence" value="ECO:0007669"/>
    <property type="project" value="UniProtKB-UniRule"/>
</dbReference>
<dbReference type="GO" id="GO:0005829">
    <property type="term" value="C:cytosol"/>
    <property type="evidence" value="ECO:0007669"/>
    <property type="project" value="TreeGrafter"/>
</dbReference>
<evidence type="ECO:0000259" key="4">
    <source>
        <dbReference type="PROSITE" id="PS52002"/>
    </source>
</evidence>
<dbReference type="Proteomes" id="UP000037175">
    <property type="component" value="Unassembled WGS sequence"/>
</dbReference>
<comment type="subunit">
    <text evidence="3">Homohexamer.</text>
</comment>
<evidence type="ECO:0000313" key="5">
    <source>
        <dbReference type="EMBL" id="KNZ70839.1"/>
    </source>
</evidence>
<keyword evidence="6" id="KW-1185">Reference proteome</keyword>
<dbReference type="Pfam" id="PF17209">
    <property type="entry name" value="Hfq"/>
    <property type="match status" value="1"/>
</dbReference>
<dbReference type="InterPro" id="IPR005001">
    <property type="entry name" value="Hfq"/>
</dbReference>
<dbReference type="GO" id="GO:0043487">
    <property type="term" value="P:regulation of RNA stability"/>
    <property type="evidence" value="ECO:0007669"/>
    <property type="project" value="TreeGrafter"/>
</dbReference>
<name>A0A0L6W6W1_9FIRM</name>
<accession>A0A0L6W6W1</accession>
<dbReference type="PATRIC" id="fig|281456.6.peg.550"/>
<feature type="domain" description="Sm" evidence="4">
    <location>
        <begin position="10"/>
        <end position="70"/>
    </location>
</feature>
<comment type="similarity">
    <text evidence="3">Belongs to the Hfq family.</text>
</comment>
<reference evidence="6" key="1">
    <citation type="submission" date="2015-07" db="EMBL/GenBank/DDBJ databases">
        <title>Complete Genome of Thermincola ferriacetica strain Z-0001T.</title>
        <authorList>
            <person name="Lusk B."/>
            <person name="Badalamenti J.P."/>
            <person name="Parameswaran P."/>
            <person name="Bond D.R."/>
            <person name="Torres C.I."/>
        </authorList>
    </citation>
    <scope>NUCLEOTIDE SEQUENCE [LARGE SCALE GENOMIC DNA]</scope>
    <source>
        <strain evidence="6">Z-0001</strain>
    </source>
</reference>
<keyword evidence="1 3" id="KW-0694">RNA-binding</keyword>
<evidence type="ECO:0000256" key="1">
    <source>
        <dbReference type="ARBA" id="ARBA00022884"/>
    </source>
</evidence>
<proteinExistence type="inferred from homology"/>
<dbReference type="SUPFAM" id="SSF50182">
    <property type="entry name" value="Sm-like ribonucleoproteins"/>
    <property type="match status" value="1"/>
</dbReference>
<dbReference type="PANTHER" id="PTHR34772">
    <property type="entry name" value="RNA-BINDING PROTEIN HFQ"/>
    <property type="match status" value="1"/>
</dbReference>
<dbReference type="InterPro" id="IPR010920">
    <property type="entry name" value="LSM_dom_sf"/>
</dbReference>
<dbReference type="PROSITE" id="PS52002">
    <property type="entry name" value="SM"/>
    <property type="match status" value="1"/>
</dbReference>
<protein>
    <recommendedName>
        <fullName evidence="3">RNA-binding protein Hfq</fullName>
    </recommendedName>
</protein>
<dbReference type="GO" id="GO:0006355">
    <property type="term" value="P:regulation of DNA-templated transcription"/>
    <property type="evidence" value="ECO:0007669"/>
    <property type="project" value="InterPro"/>
</dbReference>
<dbReference type="InterPro" id="IPR047575">
    <property type="entry name" value="Sm"/>
</dbReference>
<dbReference type="NCBIfam" id="NF001602">
    <property type="entry name" value="PRK00395.1"/>
    <property type="match status" value="1"/>
</dbReference>
<dbReference type="FunFam" id="2.30.30.100:FF:000012">
    <property type="entry name" value="RNA-binding protein Hfq"/>
    <property type="match status" value="1"/>
</dbReference>
<dbReference type="Gene3D" id="2.30.30.100">
    <property type="match status" value="1"/>
</dbReference>
<evidence type="ECO:0000313" key="6">
    <source>
        <dbReference type="Proteomes" id="UP000037175"/>
    </source>
</evidence>
<sequence length="89" mass="9857">MTKPQINLQDAFLNQVRKENIPVTIYLVNGFQLKGMVKGFDNFTVILELDGKQQMVYKHAVSTISPLKPISSSYTSATANATAAEPKQQ</sequence>
<evidence type="ECO:0000256" key="2">
    <source>
        <dbReference type="ARBA" id="ARBA00023016"/>
    </source>
</evidence>
<gene>
    <name evidence="3" type="primary">hfq</name>
    <name evidence="5" type="ORF">Tfer_0519</name>
</gene>